<reference evidence="2" key="2">
    <citation type="submission" date="2023-06" db="EMBL/GenBank/DDBJ databases">
        <authorList>
            <consortium name="Lawrence Berkeley National Laboratory"/>
            <person name="Haridas S."/>
            <person name="Hensen N."/>
            <person name="Bonometti L."/>
            <person name="Westerberg I."/>
            <person name="Brannstrom I.O."/>
            <person name="Guillou S."/>
            <person name="Cros-Aarteil S."/>
            <person name="Calhoun S."/>
            <person name="Kuo A."/>
            <person name="Mondo S."/>
            <person name="Pangilinan J."/>
            <person name="Riley R."/>
            <person name="Labutti K."/>
            <person name="Andreopoulos B."/>
            <person name="Lipzen A."/>
            <person name="Chen C."/>
            <person name="Yanf M."/>
            <person name="Daum C."/>
            <person name="Ng V."/>
            <person name="Clum A."/>
            <person name="Steindorff A."/>
            <person name="Ohm R."/>
            <person name="Martin F."/>
            <person name="Silar P."/>
            <person name="Natvig D."/>
            <person name="Lalanne C."/>
            <person name="Gautier V."/>
            <person name="Ament-Velasquez S.L."/>
            <person name="Kruys A."/>
            <person name="Hutchinson M.I."/>
            <person name="Powell A.J."/>
            <person name="Barry K."/>
            <person name="Miller A.N."/>
            <person name="Grigoriev I.V."/>
            <person name="Debuchy R."/>
            <person name="Gladieux P."/>
            <person name="Thoren M.H."/>
            <person name="Johannesson H."/>
        </authorList>
    </citation>
    <scope>NUCLEOTIDE SEQUENCE</scope>
    <source>
        <strain evidence="2">CBS 955.72</strain>
    </source>
</reference>
<proteinExistence type="predicted"/>
<protein>
    <submittedName>
        <fullName evidence="2">Uncharacterized protein</fullName>
    </submittedName>
</protein>
<sequence length="87" mass="9534">MLLKNITTPLTMLLAMAFGTTSASAGSLASTPGMLKRDPPDFPRCSSNEDCISWGMRICDPGNPGFCRGGYDVFLDLRWRSELTVSW</sequence>
<organism evidence="2 3">
    <name type="scientific">Lasiosphaeria hispida</name>
    <dbReference type="NCBI Taxonomy" id="260671"/>
    <lineage>
        <taxon>Eukaryota</taxon>
        <taxon>Fungi</taxon>
        <taxon>Dikarya</taxon>
        <taxon>Ascomycota</taxon>
        <taxon>Pezizomycotina</taxon>
        <taxon>Sordariomycetes</taxon>
        <taxon>Sordariomycetidae</taxon>
        <taxon>Sordariales</taxon>
        <taxon>Lasiosphaeriaceae</taxon>
        <taxon>Lasiosphaeria</taxon>
    </lineage>
</organism>
<feature type="chain" id="PRO_5042489398" evidence="1">
    <location>
        <begin position="26"/>
        <end position="87"/>
    </location>
</feature>
<dbReference type="Proteomes" id="UP001275084">
    <property type="component" value="Unassembled WGS sequence"/>
</dbReference>
<keyword evidence="1" id="KW-0732">Signal</keyword>
<dbReference type="AlphaFoldDB" id="A0AAJ0M7S4"/>
<evidence type="ECO:0000313" key="2">
    <source>
        <dbReference type="EMBL" id="KAK3339813.1"/>
    </source>
</evidence>
<accession>A0AAJ0M7S4</accession>
<dbReference type="EMBL" id="JAUIQD010000009">
    <property type="protein sequence ID" value="KAK3339813.1"/>
    <property type="molecule type" value="Genomic_DNA"/>
</dbReference>
<feature type="signal peptide" evidence="1">
    <location>
        <begin position="1"/>
        <end position="25"/>
    </location>
</feature>
<evidence type="ECO:0000313" key="3">
    <source>
        <dbReference type="Proteomes" id="UP001275084"/>
    </source>
</evidence>
<comment type="caution">
    <text evidence="2">The sequence shown here is derived from an EMBL/GenBank/DDBJ whole genome shotgun (WGS) entry which is preliminary data.</text>
</comment>
<evidence type="ECO:0000256" key="1">
    <source>
        <dbReference type="SAM" id="SignalP"/>
    </source>
</evidence>
<reference evidence="2" key="1">
    <citation type="journal article" date="2023" name="Mol. Phylogenet. Evol.">
        <title>Genome-scale phylogeny and comparative genomics of the fungal order Sordariales.</title>
        <authorList>
            <person name="Hensen N."/>
            <person name="Bonometti L."/>
            <person name="Westerberg I."/>
            <person name="Brannstrom I.O."/>
            <person name="Guillou S."/>
            <person name="Cros-Aarteil S."/>
            <person name="Calhoun S."/>
            <person name="Haridas S."/>
            <person name="Kuo A."/>
            <person name="Mondo S."/>
            <person name="Pangilinan J."/>
            <person name="Riley R."/>
            <person name="LaButti K."/>
            <person name="Andreopoulos B."/>
            <person name="Lipzen A."/>
            <person name="Chen C."/>
            <person name="Yan M."/>
            <person name="Daum C."/>
            <person name="Ng V."/>
            <person name="Clum A."/>
            <person name="Steindorff A."/>
            <person name="Ohm R.A."/>
            <person name="Martin F."/>
            <person name="Silar P."/>
            <person name="Natvig D.O."/>
            <person name="Lalanne C."/>
            <person name="Gautier V."/>
            <person name="Ament-Velasquez S.L."/>
            <person name="Kruys A."/>
            <person name="Hutchinson M.I."/>
            <person name="Powell A.J."/>
            <person name="Barry K."/>
            <person name="Miller A.N."/>
            <person name="Grigoriev I.V."/>
            <person name="Debuchy R."/>
            <person name="Gladieux P."/>
            <person name="Hiltunen Thoren M."/>
            <person name="Johannesson H."/>
        </authorList>
    </citation>
    <scope>NUCLEOTIDE SEQUENCE</scope>
    <source>
        <strain evidence="2">CBS 955.72</strain>
    </source>
</reference>
<gene>
    <name evidence="2" type="ORF">B0T25DRAFT_618451</name>
</gene>
<keyword evidence="3" id="KW-1185">Reference proteome</keyword>
<name>A0AAJ0M7S4_9PEZI</name>